<dbReference type="EMBL" id="VIVQ01000001">
    <property type="protein sequence ID" value="TWE12510.1"/>
    <property type="molecule type" value="Genomic_DNA"/>
</dbReference>
<keyword evidence="5" id="KW-1185">Reference proteome</keyword>
<dbReference type="InterPro" id="IPR000914">
    <property type="entry name" value="SBP_5_dom"/>
</dbReference>
<dbReference type="GO" id="GO:0015833">
    <property type="term" value="P:peptide transport"/>
    <property type="evidence" value="ECO:0007669"/>
    <property type="project" value="TreeGrafter"/>
</dbReference>
<dbReference type="InterPro" id="IPR030678">
    <property type="entry name" value="Peptide/Ni-bd"/>
</dbReference>
<dbReference type="SUPFAM" id="SSF53850">
    <property type="entry name" value="Periplasmic binding protein-like II"/>
    <property type="match status" value="1"/>
</dbReference>
<organism evidence="4 5">
    <name type="scientific">Rudaeicoccus suwonensis</name>
    <dbReference type="NCBI Taxonomy" id="657409"/>
    <lineage>
        <taxon>Bacteria</taxon>
        <taxon>Bacillati</taxon>
        <taxon>Actinomycetota</taxon>
        <taxon>Actinomycetes</taxon>
        <taxon>Micrococcales</taxon>
        <taxon>Dermacoccaceae</taxon>
        <taxon>Rudaeicoccus</taxon>
    </lineage>
</organism>
<evidence type="ECO:0000259" key="3">
    <source>
        <dbReference type="Pfam" id="PF00496"/>
    </source>
</evidence>
<reference evidence="4 5" key="1">
    <citation type="submission" date="2019-06" db="EMBL/GenBank/DDBJ databases">
        <title>Sequencing the genomes of 1000 actinobacteria strains.</title>
        <authorList>
            <person name="Klenk H.-P."/>
        </authorList>
    </citation>
    <scope>NUCLEOTIDE SEQUENCE [LARGE SCALE GENOMIC DNA]</scope>
    <source>
        <strain evidence="4 5">DSM 19560</strain>
    </source>
</reference>
<feature type="chain" id="PRO_5022059706" evidence="2">
    <location>
        <begin position="21"/>
        <end position="587"/>
    </location>
</feature>
<dbReference type="OrthoDB" id="5240629at2"/>
<dbReference type="PANTHER" id="PTHR30290">
    <property type="entry name" value="PERIPLASMIC BINDING COMPONENT OF ABC TRANSPORTER"/>
    <property type="match status" value="1"/>
</dbReference>
<dbReference type="GO" id="GO:0043190">
    <property type="term" value="C:ATP-binding cassette (ABC) transporter complex"/>
    <property type="evidence" value="ECO:0007669"/>
    <property type="project" value="InterPro"/>
</dbReference>
<evidence type="ECO:0000256" key="2">
    <source>
        <dbReference type="SAM" id="SignalP"/>
    </source>
</evidence>
<dbReference type="Pfam" id="PF00496">
    <property type="entry name" value="SBP_bac_5"/>
    <property type="match status" value="1"/>
</dbReference>
<dbReference type="Gene3D" id="3.10.105.10">
    <property type="entry name" value="Dipeptide-binding Protein, Domain 3"/>
    <property type="match status" value="1"/>
</dbReference>
<feature type="region of interest" description="Disordered" evidence="1">
    <location>
        <begin position="66"/>
        <end position="85"/>
    </location>
</feature>
<sequence length="587" mass="62118">MRWTRIAAVTAVGAVSVSMAACGSGNPSKGGNNSAANSAAAQNSEAVVAPMNASLSGAAPAIPGAKSGGTLSVDDPTTPPTMDPSGIYYTDSSAYATLLYRGLTQYRYVNGKPQLVPDLATNLGTASPDGLTWTYTLKSGLKFSNGQPVTAADVVYAVKRSFAVDSVAKNGTQYQMEYLQGGSTYKGPFDQPNANFPGVTATGTNTVVFHLTKKWPSLPYFMSFPEVSPIPKASDTKATYQQHPVTTGPYMVKSYTIGSKMVLVKNPYWNPSTDPVRHQYPNQIDINFSVTPLTSQQRILANSGVGATTVNIAPIDSSLVTEVEGAKKDQFVDGPTGCVYYDNMDTRKIPFAVRKAIAIAWPYNQIRKAGSVSPLSFQPATTYGPLSLPGFKAYPPVNGAIGQGNGDPAKAKAMLAAAGDSNYKLSYYYINNQPNGIKANQAQKAGLEAAGFQVQDIGVSSQVYETDIANSSAPVNMLQGTPGWCYDWPTGDAVYPPLFNGKGITNGLSVGEFSNPAISAEIAQYQALPIAQAAPKWAALDQTLMTDYLPALPDNYALANFTFGDQVHGVQDALVVGMPVMTDLWVG</sequence>
<dbReference type="InterPro" id="IPR039424">
    <property type="entry name" value="SBP_5"/>
</dbReference>
<dbReference type="GO" id="GO:0042597">
    <property type="term" value="C:periplasmic space"/>
    <property type="evidence" value="ECO:0007669"/>
    <property type="project" value="UniProtKB-ARBA"/>
</dbReference>
<dbReference type="Proteomes" id="UP000318297">
    <property type="component" value="Unassembled WGS sequence"/>
</dbReference>
<feature type="domain" description="Solute-binding protein family 5" evidence="3">
    <location>
        <begin position="114"/>
        <end position="504"/>
    </location>
</feature>
<keyword evidence="2" id="KW-0732">Signal</keyword>
<evidence type="ECO:0000313" key="4">
    <source>
        <dbReference type="EMBL" id="TWE12510.1"/>
    </source>
</evidence>
<evidence type="ECO:0000313" key="5">
    <source>
        <dbReference type="Proteomes" id="UP000318297"/>
    </source>
</evidence>
<accession>A0A561EA92</accession>
<dbReference type="PIRSF" id="PIRSF002741">
    <property type="entry name" value="MppA"/>
    <property type="match status" value="1"/>
</dbReference>
<proteinExistence type="predicted"/>
<dbReference type="GO" id="GO:1904680">
    <property type="term" value="F:peptide transmembrane transporter activity"/>
    <property type="evidence" value="ECO:0007669"/>
    <property type="project" value="TreeGrafter"/>
</dbReference>
<dbReference type="RefSeq" id="WP_145226578.1">
    <property type="nucleotide sequence ID" value="NZ_VIVQ01000001.1"/>
</dbReference>
<dbReference type="PROSITE" id="PS51257">
    <property type="entry name" value="PROKAR_LIPOPROTEIN"/>
    <property type="match status" value="1"/>
</dbReference>
<dbReference type="AlphaFoldDB" id="A0A561EA92"/>
<dbReference type="Gene3D" id="3.40.190.10">
    <property type="entry name" value="Periplasmic binding protein-like II"/>
    <property type="match status" value="1"/>
</dbReference>
<protein>
    <submittedName>
        <fullName evidence="4">Peptide/nickel transport system substrate-binding protein</fullName>
    </submittedName>
</protein>
<name>A0A561EA92_9MICO</name>
<evidence type="ECO:0000256" key="1">
    <source>
        <dbReference type="SAM" id="MobiDB-lite"/>
    </source>
</evidence>
<comment type="caution">
    <text evidence="4">The sequence shown here is derived from an EMBL/GenBank/DDBJ whole genome shotgun (WGS) entry which is preliminary data.</text>
</comment>
<feature type="signal peptide" evidence="2">
    <location>
        <begin position="1"/>
        <end position="20"/>
    </location>
</feature>
<gene>
    <name evidence="4" type="ORF">BKA23_1322</name>
</gene>
<dbReference type="PANTHER" id="PTHR30290:SF83">
    <property type="entry name" value="ABC TRANSPORTER SUBSTRATE-BINDING PROTEIN"/>
    <property type="match status" value="1"/>
</dbReference>